<dbReference type="InParanoid" id="A0A7M7P6P0"/>
<reference evidence="1" key="2">
    <citation type="submission" date="2021-01" db="UniProtKB">
        <authorList>
            <consortium name="EnsemblMetazoa"/>
        </authorList>
    </citation>
    <scope>IDENTIFICATION</scope>
</reference>
<sequence length="117" mass="13256">MSGKAADTNLHAGEVDPTLVANATANRMAAQFFEKYDRFEVQEMLAQTSYHWFLSQDEHKLQAEAPNGIIMTSKPFDNNNCLILMPFDPTVEPIDFRLIHQIIRELVMGIYGLNQIG</sequence>
<name>A0A7M7P6P0_STRPU</name>
<dbReference type="RefSeq" id="XP_030846613.1">
    <property type="nucleotide sequence ID" value="XM_030990753.1"/>
</dbReference>
<organism evidence="1 2">
    <name type="scientific">Strongylocentrotus purpuratus</name>
    <name type="common">Purple sea urchin</name>
    <dbReference type="NCBI Taxonomy" id="7668"/>
    <lineage>
        <taxon>Eukaryota</taxon>
        <taxon>Metazoa</taxon>
        <taxon>Echinodermata</taxon>
        <taxon>Eleutherozoa</taxon>
        <taxon>Echinozoa</taxon>
        <taxon>Echinoidea</taxon>
        <taxon>Euechinoidea</taxon>
        <taxon>Echinacea</taxon>
        <taxon>Camarodonta</taxon>
        <taxon>Echinidea</taxon>
        <taxon>Strongylocentrotidae</taxon>
        <taxon>Strongylocentrotus</taxon>
    </lineage>
</organism>
<protein>
    <submittedName>
        <fullName evidence="1">Uncharacterized protein</fullName>
    </submittedName>
</protein>
<evidence type="ECO:0000313" key="2">
    <source>
        <dbReference type="Proteomes" id="UP000007110"/>
    </source>
</evidence>
<dbReference type="OrthoDB" id="1683831at2759"/>
<keyword evidence="2" id="KW-1185">Reference proteome</keyword>
<dbReference type="KEGG" id="spu:105437800"/>
<dbReference type="AlphaFoldDB" id="A0A7M7P6P0"/>
<dbReference type="GeneID" id="105437800"/>
<evidence type="ECO:0000313" key="1">
    <source>
        <dbReference type="EnsemblMetazoa" id="XP_030846613"/>
    </source>
</evidence>
<accession>A0A7M7P6P0</accession>
<reference evidence="2" key="1">
    <citation type="submission" date="2015-02" db="EMBL/GenBank/DDBJ databases">
        <title>Genome sequencing for Strongylocentrotus purpuratus.</title>
        <authorList>
            <person name="Murali S."/>
            <person name="Liu Y."/>
            <person name="Vee V."/>
            <person name="English A."/>
            <person name="Wang M."/>
            <person name="Skinner E."/>
            <person name="Han Y."/>
            <person name="Muzny D.M."/>
            <person name="Worley K.C."/>
            <person name="Gibbs R.A."/>
        </authorList>
    </citation>
    <scope>NUCLEOTIDE SEQUENCE</scope>
</reference>
<dbReference type="EnsemblMetazoa" id="XM_030990753">
    <property type="protein sequence ID" value="XP_030846613"/>
    <property type="gene ID" value="LOC105437800"/>
</dbReference>
<proteinExistence type="predicted"/>
<dbReference type="Proteomes" id="UP000007110">
    <property type="component" value="Unassembled WGS sequence"/>
</dbReference>